<name>A0ABM3VCP6_MUSDO</name>
<evidence type="ECO:0000256" key="1">
    <source>
        <dbReference type="PROSITE-ProRule" id="PRU00047"/>
    </source>
</evidence>
<dbReference type="RefSeq" id="XP_058983570.1">
    <property type="nucleotide sequence ID" value="XM_059127587.1"/>
</dbReference>
<feature type="compositionally biased region" description="Basic and acidic residues" evidence="2">
    <location>
        <begin position="112"/>
        <end position="125"/>
    </location>
</feature>
<dbReference type="InterPro" id="IPR001878">
    <property type="entry name" value="Znf_CCHC"/>
</dbReference>
<protein>
    <submittedName>
        <fullName evidence="5">Uncharacterized protein LOC131804555</fullName>
    </submittedName>
</protein>
<evidence type="ECO:0000313" key="4">
    <source>
        <dbReference type="Proteomes" id="UP001652621"/>
    </source>
</evidence>
<evidence type="ECO:0000259" key="3">
    <source>
        <dbReference type="PROSITE" id="PS50158"/>
    </source>
</evidence>
<keyword evidence="1" id="KW-0863">Zinc-finger</keyword>
<dbReference type="InterPro" id="IPR036875">
    <property type="entry name" value="Znf_CCHC_sf"/>
</dbReference>
<sequence length="373" mass="42614">MRKSEEEALSKCNNVLRKMREAINKQRNISKDVQNGVTELEELLDVIADYRRNWKSAEKERGASKLRNVELEVDLLTPKSNTYKNKRSASSPGETNPQKKHKKPTETAVEVESDRHSTEKEPEWKTVNRNRKPNIKRPKVRPEAVVIKPRDGHSYADVLRRLREKVNPENTDVAVQSVRKTKTGSLLLIMGKGGNKEEFRETIKGSLKEEAIVNSVKTKATIEIQDLDVLTTEDEVIDSIIKTVNAAKEEVNIRLTAANIREQKRAFVSLPAADANKLLEKRRILVGWTYCKIKYKVEVKRCYRCFESGHMQWECKGPDRKGMGICIKCGQKGHKLKECVNTANCCICSQYNKNQASHMPGSYSCNPNQYRTQ</sequence>
<dbReference type="Proteomes" id="UP001652621">
    <property type="component" value="Unplaced"/>
</dbReference>
<dbReference type="SMART" id="SM00343">
    <property type="entry name" value="ZnF_C2HC"/>
    <property type="match status" value="2"/>
</dbReference>
<dbReference type="SUPFAM" id="SSF57756">
    <property type="entry name" value="Retrovirus zinc finger-like domains"/>
    <property type="match status" value="1"/>
</dbReference>
<feature type="domain" description="CCHC-type" evidence="3">
    <location>
        <begin position="326"/>
        <end position="339"/>
    </location>
</feature>
<organism evidence="4 5">
    <name type="scientific">Musca domestica</name>
    <name type="common">House fly</name>
    <dbReference type="NCBI Taxonomy" id="7370"/>
    <lineage>
        <taxon>Eukaryota</taxon>
        <taxon>Metazoa</taxon>
        <taxon>Ecdysozoa</taxon>
        <taxon>Arthropoda</taxon>
        <taxon>Hexapoda</taxon>
        <taxon>Insecta</taxon>
        <taxon>Pterygota</taxon>
        <taxon>Neoptera</taxon>
        <taxon>Endopterygota</taxon>
        <taxon>Diptera</taxon>
        <taxon>Brachycera</taxon>
        <taxon>Muscomorpha</taxon>
        <taxon>Muscoidea</taxon>
        <taxon>Muscidae</taxon>
        <taxon>Musca</taxon>
    </lineage>
</organism>
<keyword evidence="1" id="KW-0862">Zinc</keyword>
<accession>A0ABM3VCP6</accession>
<feature type="compositionally biased region" description="Polar residues" evidence="2">
    <location>
        <begin position="78"/>
        <end position="96"/>
    </location>
</feature>
<reference evidence="5" key="1">
    <citation type="submission" date="2025-08" db="UniProtKB">
        <authorList>
            <consortium name="RefSeq"/>
        </authorList>
    </citation>
    <scope>IDENTIFICATION</scope>
    <source>
        <strain evidence="5">Aabys</strain>
        <tissue evidence="5">Whole body</tissue>
    </source>
</reference>
<dbReference type="Gene3D" id="4.10.60.10">
    <property type="entry name" value="Zinc finger, CCHC-type"/>
    <property type="match status" value="1"/>
</dbReference>
<feature type="domain" description="CCHC-type" evidence="3">
    <location>
        <begin position="301"/>
        <end position="316"/>
    </location>
</feature>
<gene>
    <name evidence="5" type="primary">LOC131804555</name>
</gene>
<evidence type="ECO:0000313" key="5">
    <source>
        <dbReference type="RefSeq" id="XP_058983570.1"/>
    </source>
</evidence>
<keyword evidence="4" id="KW-1185">Reference proteome</keyword>
<dbReference type="GeneID" id="131804555"/>
<proteinExistence type="predicted"/>
<dbReference type="PROSITE" id="PS50158">
    <property type="entry name" value="ZF_CCHC"/>
    <property type="match status" value="2"/>
</dbReference>
<evidence type="ECO:0000256" key="2">
    <source>
        <dbReference type="SAM" id="MobiDB-lite"/>
    </source>
</evidence>
<keyword evidence="1" id="KW-0479">Metal-binding</keyword>
<feature type="region of interest" description="Disordered" evidence="2">
    <location>
        <begin position="77"/>
        <end position="125"/>
    </location>
</feature>